<organism evidence="2 3">
    <name type="scientific">Methanoculleus bourgensis</name>
    <dbReference type="NCBI Taxonomy" id="83986"/>
    <lineage>
        <taxon>Archaea</taxon>
        <taxon>Methanobacteriati</taxon>
        <taxon>Methanobacteriota</taxon>
        <taxon>Stenosarchaea group</taxon>
        <taxon>Methanomicrobia</taxon>
        <taxon>Methanomicrobiales</taxon>
        <taxon>Methanomicrobiaceae</taxon>
        <taxon>Methanoculleus</taxon>
    </lineage>
</organism>
<dbReference type="Proteomes" id="UP000069850">
    <property type="component" value="Chromosome 1"/>
</dbReference>
<dbReference type="EMBL" id="LT158599">
    <property type="protein sequence ID" value="CVK33812.1"/>
    <property type="molecule type" value="Genomic_DNA"/>
</dbReference>
<accession>A0A0X3BNP9</accession>
<proteinExistence type="predicted"/>
<evidence type="ECO:0000313" key="2">
    <source>
        <dbReference type="EMBL" id="CVK33812.1"/>
    </source>
</evidence>
<gene>
    <name evidence="2" type="ORF">MMAB1_2599</name>
</gene>
<evidence type="ECO:0000313" key="3">
    <source>
        <dbReference type="Proteomes" id="UP000069850"/>
    </source>
</evidence>
<evidence type="ECO:0000256" key="1">
    <source>
        <dbReference type="SAM" id="MobiDB-lite"/>
    </source>
</evidence>
<sequence>MRCDILLVLSVLLCYEYCSPVPIAASRPASPVCRRGDTIHLMFRRDEVSAEEMMGVRTSHRLLLRFYHDPGYDFSRVRVEYVNRGPRGIARRCRGTGFSRLTPSTWRWMPGPMLPASPTTGSSASSTTTRLPGNAAGGWRRAGRHEGDRRHLFYCRRSTI</sequence>
<dbReference type="AlphaFoldDB" id="A0A0X3BNP9"/>
<protein>
    <submittedName>
        <fullName evidence="2">Uncharacterized protein</fullName>
    </submittedName>
</protein>
<dbReference type="KEGG" id="mema:MMAB1_2599"/>
<feature type="region of interest" description="Disordered" evidence="1">
    <location>
        <begin position="114"/>
        <end position="142"/>
    </location>
</feature>
<name>A0A0X3BNP9_9EURY</name>
<feature type="compositionally biased region" description="Low complexity" evidence="1">
    <location>
        <begin position="116"/>
        <end position="129"/>
    </location>
</feature>
<reference evidence="2 3" key="1">
    <citation type="submission" date="2016-01" db="EMBL/GenBank/DDBJ databases">
        <authorList>
            <person name="Manzoor S."/>
        </authorList>
    </citation>
    <scope>NUCLEOTIDE SEQUENCE [LARGE SCALE GENOMIC DNA]</scope>
    <source>
        <strain evidence="2">Methanoculleus sp MAB1</strain>
    </source>
</reference>